<reference evidence="2 3" key="1">
    <citation type="journal article" date="2013" name="Nat. Genet.">
        <title>The genome of the hydatid tapeworm Echinococcus granulosus.</title>
        <authorList>
            <person name="Zheng H."/>
            <person name="Zhang W."/>
            <person name="Zhang L."/>
            <person name="Zhang Z."/>
            <person name="Li J."/>
            <person name="Lu G."/>
            <person name="Zhu Y."/>
            <person name="Wang Y."/>
            <person name="Huang Y."/>
            <person name="Liu J."/>
            <person name="Kang H."/>
            <person name="Chen J."/>
            <person name="Wang L."/>
            <person name="Chen A."/>
            <person name="Yu S."/>
            <person name="Gao Z."/>
            <person name="Jin L."/>
            <person name="Gu W."/>
            <person name="Wang Z."/>
            <person name="Zhao L."/>
            <person name="Shi B."/>
            <person name="Wen H."/>
            <person name="Lin R."/>
            <person name="Jones M.K."/>
            <person name="Brejova B."/>
            <person name="Vinar T."/>
            <person name="Zhao G."/>
            <person name="McManus D.P."/>
            <person name="Chen Z."/>
            <person name="Zhou Y."/>
            <person name="Wang S."/>
        </authorList>
    </citation>
    <scope>NUCLEOTIDE SEQUENCE [LARGE SCALE GENOMIC DNA]</scope>
</reference>
<dbReference type="CTD" id="36346100"/>
<dbReference type="KEGG" id="egl:EGR_10385"/>
<dbReference type="EMBL" id="APAU02000215">
    <property type="protein sequence ID" value="EUB54745.1"/>
    <property type="molecule type" value="Genomic_DNA"/>
</dbReference>
<dbReference type="AlphaFoldDB" id="W6U0V2"/>
<dbReference type="Proteomes" id="UP000019149">
    <property type="component" value="Unassembled WGS sequence"/>
</dbReference>
<feature type="region of interest" description="Disordered" evidence="1">
    <location>
        <begin position="1"/>
        <end position="35"/>
    </location>
</feature>
<evidence type="ECO:0000256" key="1">
    <source>
        <dbReference type="SAM" id="MobiDB-lite"/>
    </source>
</evidence>
<organism evidence="2 3">
    <name type="scientific">Echinococcus granulosus</name>
    <name type="common">Hydatid tapeworm</name>
    <dbReference type="NCBI Taxonomy" id="6210"/>
    <lineage>
        <taxon>Eukaryota</taxon>
        <taxon>Metazoa</taxon>
        <taxon>Spiralia</taxon>
        <taxon>Lophotrochozoa</taxon>
        <taxon>Platyhelminthes</taxon>
        <taxon>Cestoda</taxon>
        <taxon>Eucestoda</taxon>
        <taxon>Cyclophyllidea</taxon>
        <taxon>Taeniidae</taxon>
        <taxon>Echinococcus</taxon>
        <taxon>Echinococcus granulosus group</taxon>
    </lineage>
</organism>
<name>W6U0V2_ECHGR</name>
<accession>W6U0V2</accession>
<dbReference type="GeneID" id="36346100"/>
<keyword evidence="3" id="KW-1185">Reference proteome</keyword>
<evidence type="ECO:0000313" key="2">
    <source>
        <dbReference type="EMBL" id="EUB54745.1"/>
    </source>
</evidence>
<dbReference type="RefSeq" id="XP_024345941.1">
    <property type="nucleotide sequence ID" value="XM_024499634.1"/>
</dbReference>
<feature type="compositionally biased region" description="Basic and acidic residues" evidence="1">
    <location>
        <begin position="1"/>
        <end position="16"/>
    </location>
</feature>
<gene>
    <name evidence="2" type="ORF">EGR_10385</name>
</gene>
<comment type="caution">
    <text evidence="2">The sequence shown here is derived from an EMBL/GenBank/DDBJ whole genome shotgun (WGS) entry which is preliminary data.</text>
</comment>
<evidence type="ECO:0000313" key="3">
    <source>
        <dbReference type="Proteomes" id="UP000019149"/>
    </source>
</evidence>
<protein>
    <submittedName>
        <fullName evidence="2">Uncharacterized protein</fullName>
    </submittedName>
</protein>
<proteinExistence type="predicted"/>
<sequence length="35" mass="4024">MYKEIRNSTERKHDARAPQGSFVSHISPPIESQLL</sequence>